<evidence type="ECO:0000313" key="2">
    <source>
        <dbReference type="RefSeq" id="XP_075084864.1"/>
    </source>
</evidence>
<organism evidence="1 2">
    <name type="scientific">Nicotiana tabacum</name>
    <name type="common">Common tobacco</name>
    <dbReference type="NCBI Taxonomy" id="4097"/>
    <lineage>
        <taxon>Eukaryota</taxon>
        <taxon>Viridiplantae</taxon>
        <taxon>Streptophyta</taxon>
        <taxon>Embryophyta</taxon>
        <taxon>Tracheophyta</taxon>
        <taxon>Spermatophyta</taxon>
        <taxon>Magnoliopsida</taxon>
        <taxon>eudicotyledons</taxon>
        <taxon>Gunneridae</taxon>
        <taxon>Pentapetalae</taxon>
        <taxon>asterids</taxon>
        <taxon>lamiids</taxon>
        <taxon>Solanales</taxon>
        <taxon>Solanaceae</taxon>
        <taxon>Nicotianoideae</taxon>
        <taxon>Nicotianeae</taxon>
        <taxon>Nicotiana</taxon>
    </lineage>
</organism>
<name>A0AC58SIT4_TOBAC</name>
<dbReference type="Proteomes" id="UP000790787">
    <property type="component" value="Chromosome 13"/>
</dbReference>
<sequence length="418" mass="48625">MHANVAQVLFQTVSDITGFARGEFAFTYLGCPVFYTRRRKDCYDDLVKKVKARLHSWKGKLLSFGGKATLITGVLQSMPVHLLSVLDPPDNILEHLHKIFARLFWITKEEGSEEYWDRPYWMPTSSDKFIVSSAWQILRHSANPNPKFKHMWIKGLPFKISFFLWILWRHKLSTDDLWKRQGYIHVSRCWCCQHPRKETFDHIFLTTPTASKVWKIFFGDAGINVPLVQVKQVIRAWWNTKYYPKLRPLFQAAPTIITWELRKKRNTSRNVGTISTNRVIHKVNKTLHYLARFRYPWLSHILVMWPDMIKLFEGYKPILITKKVTWQASYEGWYKCNTYGASKGNPGPSSLGFCGRNDAGDLVYARAVDLGVTTNIVAEAKAIVQGLEYCIEHDLHPLILETNSLVLKKVIEGEWDPH</sequence>
<accession>A0AC58SIT4</accession>
<keyword evidence="1" id="KW-1185">Reference proteome</keyword>
<dbReference type="RefSeq" id="XP_075084864.1">
    <property type="nucleotide sequence ID" value="XM_075228763.1"/>
</dbReference>
<evidence type="ECO:0000313" key="1">
    <source>
        <dbReference type="Proteomes" id="UP000790787"/>
    </source>
</evidence>
<proteinExistence type="predicted"/>
<reference evidence="2" key="2">
    <citation type="submission" date="2025-08" db="UniProtKB">
        <authorList>
            <consortium name="RefSeq"/>
        </authorList>
    </citation>
    <scope>IDENTIFICATION</scope>
    <source>
        <tissue evidence="2">Leaf</tissue>
    </source>
</reference>
<reference evidence="1" key="1">
    <citation type="journal article" date="2014" name="Nat. Commun.">
        <title>The tobacco genome sequence and its comparison with those of tomato and potato.</title>
        <authorList>
            <person name="Sierro N."/>
            <person name="Battey J.N."/>
            <person name="Ouadi S."/>
            <person name="Bakaher N."/>
            <person name="Bovet L."/>
            <person name="Willig A."/>
            <person name="Goepfert S."/>
            <person name="Peitsch M.C."/>
            <person name="Ivanov N.V."/>
        </authorList>
    </citation>
    <scope>NUCLEOTIDE SEQUENCE [LARGE SCALE GENOMIC DNA]</scope>
</reference>
<protein>
    <submittedName>
        <fullName evidence="2">Uncharacterized protein LOC142168103</fullName>
    </submittedName>
</protein>
<gene>
    <name evidence="2" type="primary">LOC142168103</name>
</gene>